<accession>A0ACD5FE46</accession>
<organism evidence="1 2">
    <name type="scientific">Rhizobium leguminosarum</name>
    <dbReference type="NCBI Taxonomy" id="384"/>
    <lineage>
        <taxon>Bacteria</taxon>
        <taxon>Pseudomonadati</taxon>
        <taxon>Pseudomonadota</taxon>
        <taxon>Alphaproteobacteria</taxon>
        <taxon>Hyphomicrobiales</taxon>
        <taxon>Rhizobiaceae</taxon>
        <taxon>Rhizobium/Agrobacterium group</taxon>
        <taxon>Rhizobium</taxon>
    </lineage>
</organism>
<proteinExistence type="predicted"/>
<geneLocation type="plasmid" evidence="1 2">
    <name>unnamed1</name>
</geneLocation>
<sequence length="112" mass="12583">MIAPRHVRRAIDFMHANIATPLDMSMVAEAAGVSVRSLESGFRVFKETTPAAYLRTIRLRAARGDLLDPLNRLSVKNICLKWGFFHFGRFSAVYRASCGERPSDSKKRAATR</sequence>
<protein>
    <submittedName>
        <fullName evidence="1">Helix-turn-helix transcriptional regulator</fullName>
    </submittedName>
</protein>
<keyword evidence="1" id="KW-0614">Plasmid</keyword>
<gene>
    <name evidence="1" type="ORF">A4A59_028205</name>
</gene>
<reference evidence="1" key="1">
    <citation type="submission" date="2024-10" db="EMBL/GenBank/DDBJ databases">
        <title>Strain of Rhizobium-related bacteria isolated fromm roots of Vavilovia formosa.</title>
        <authorList>
            <person name="Kimeklis A."/>
            <person name="Afonin A."/>
        </authorList>
    </citation>
    <scope>NUCLEOTIDE SEQUENCE</scope>
    <source>
        <strain evidence="1">Vaf12</strain>
    </source>
</reference>
<dbReference type="Proteomes" id="UP000076193">
    <property type="component" value="Plasmid unnamed1"/>
</dbReference>
<evidence type="ECO:0000313" key="2">
    <source>
        <dbReference type="Proteomes" id="UP000076193"/>
    </source>
</evidence>
<dbReference type="EMBL" id="CP171845">
    <property type="protein sequence ID" value="XKQ43461.1"/>
    <property type="molecule type" value="Genomic_DNA"/>
</dbReference>
<name>A0ACD5FE46_RHILE</name>
<evidence type="ECO:0000313" key="1">
    <source>
        <dbReference type="EMBL" id="XKQ43461.1"/>
    </source>
</evidence>